<proteinExistence type="predicted"/>
<dbReference type="GO" id="GO:0006508">
    <property type="term" value="P:proteolysis"/>
    <property type="evidence" value="ECO:0007669"/>
    <property type="project" value="UniProtKB-KW"/>
</dbReference>
<evidence type="ECO:0000256" key="3">
    <source>
        <dbReference type="SAM" id="SignalP"/>
    </source>
</evidence>
<dbReference type="InterPro" id="IPR033121">
    <property type="entry name" value="PEPTIDASE_A1"/>
</dbReference>
<dbReference type="GO" id="GO:0008233">
    <property type="term" value="F:peptidase activity"/>
    <property type="evidence" value="ECO:0007669"/>
    <property type="project" value="UniProtKB-KW"/>
</dbReference>
<feature type="region of interest" description="Disordered" evidence="1">
    <location>
        <begin position="504"/>
        <end position="523"/>
    </location>
</feature>
<feature type="domain" description="Peptidase A1" evidence="4">
    <location>
        <begin position="43"/>
        <end position="392"/>
    </location>
</feature>
<keyword evidence="6" id="KW-1185">Reference proteome</keyword>
<keyword evidence="2" id="KW-0472">Membrane</keyword>
<accession>A0A6A5K7L2</accession>
<evidence type="ECO:0000256" key="2">
    <source>
        <dbReference type="SAM" id="Phobius"/>
    </source>
</evidence>
<evidence type="ECO:0000259" key="4">
    <source>
        <dbReference type="PROSITE" id="PS51767"/>
    </source>
</evidence>
<dbReference type="SUPFAM" id="SSF50630">
    <property type="entry name" value="Acid proteases"/>
    <property type="match status" value="1"/>
</dbReference>
<keyword evidence="5" id="KW-0645">Protease</keyword>
<name>A0A6A5K7L2_9PLEO</name>
<keyword evidence="2" id="KW-1133">Transmembrane helix</keyword>
<feature type="region of interest" description="Disordered" evidence="1">
    <location>
        <begin position="530"/>
        <end position="549"/>
    </location>
</feature>
<evidence type="ECO:0000313" key="5">
    <source>
        <dbReference type="EMBL" id="KAF1833795.1"/>
    </source>
</evidence>
<sequence>MARDQWSLPVLLLLSCALSVEGVADLGKPLPLPPSEIWQGSWSTFRIGIGPVAQQQQISILPTPDQSTIWVFMQESCPNDPDFESCGFFYGGIFYRNESSTWKEYGRYELNTDQESSVEYSEDGIYGSDILSLGRPGDGLRSVGNQSIVGIRSSSSYLALGTLGLNPRPADFNGQRTAMPSLLQSLRNMKDTPIPSLSWSYTAGAYNYGSKIFGSLVLGGYDATQFEANDLTFPLGSDSSMDFKVAIQSITINETAQHLLNAPVVSYISTSNTDLWLPPVACQAFQDTFHLDYIDETGEYFINRTQHAANLVTKPTVSFHVGPETTDAWTTINMPYVNFYIDSADENVITAWGGFRFPIRRAVNDTQYILGRAFLQSAHLSADYERNIFNLSQAVYAPASTKADIVAVYPPGVTPDLGVGADSGTRLSTGMIAGISTGGFVTLAIIGAMVFILFRWRKRKNNIGPTPHELEDTGILCELPEDEKQYEVGLGLEHELVGDSDHSIELSASDEQEKPVEVAETEMKMYELPTYEKKNVSELESEGHTKELG</sequence>
<dbReference type="OrthoDB" id="4074350at2759"/>
<keyword evidence="5" id="KW-0378">Hydrolase</keyword>
<dbReference type="Gene3D" id="2.40.70.10">
    <property type="entry name" value="Acid Proteases"/>
    <property type="match status" value="2"/>
</dbReference>
<keyword evidence="3" id="KW-0732">Signal</keyword>
<dbReference type="PROSITE" id="PS51257">
    <property type="entry name" value="PROKAR_LIPOPROTEIN"/>
    <property type="match status" value="1"/>
</dbReference>
<dbReference type="AlphaFoldDB" id="A0A6A5K7L2"/>
<evidence type="ECO:0000313" key="6">
    <source>
        <dbReference type="Proteomes" id="UP000800040"/>
    </source>
</evidence>
<evidence type="ECO:0000256" key="1">
    <source>
        <dbReference type="SAM" id="MobiDB-lite"/>
    </source>
</evidence>
<dbReference type="Pfam" id="PF00026">
    <property type="entry name" value="Asp"/>
    <property type="match status" value="1"/>
</dbReference>
<dbReference type="EMBL" id="ML975312">
    <property type="protein sequence ID" value="KAF1833795.1"/>
    <property type="molecule type" value="Genomic_DNA"/>
</dbReference>
<dbReference type="PROSITE" id="PS51767">
    <property type="entry name" value="PEPTIDASE_A1"/>
    <property type="match status" value="1"/>
</dbReference>
<organism evidence="5 6">
    <name type="scientific">Decorospora gaudefroyi</name>
    <dbReference type="NCBI Taxonomy" id="184978"/>
    <lineage>
        <taxon>Eukaryota</taxon>
        <taxon>Fungi</taxon>
        <taxon>Dikarya</taxon>
        <taxon>Ascomycota</taxon>
        <taxon>Pezizomycotina</taxon>
        <taxon>Dothideomycetes</taxon>
        <taxon>Pleosporomycetidae</taxon>
        <taxon>Pleosporales</taxon>
        <taxon>Pleosporineae</taxon>
        <taxon>Pleosporaceae</taxon>
        <taxon>Decorospora</taxon>
    </lineage>
</organism>
<dbReference type="InterPro" id="IPR021109">
    <property type="entry name" value="Peptidase_aspartic_dom_sf"/>
</dbReference>
<feature type="signal peptide" evidence="3">
    <location>
        <begin position="1"/>
        <end position="22"/>
    </location>
</feature>
<protein>
    <submittedName>
        <fullName evidence="5">Acid protease</fullName>
    </submittedName>
</protein>
<gene>
    <name evidence="5" type="ORF">BDW02DRAFT_360258</name>
</gene>
<keyword evidence="2" id="KW-0812">Transmembrane</keyword>
<feature type="transmembrane region" description="Helical" evidence="2">
    <location>
        <begin position="431"/>
        <end position="454"/>
    </location>
</feature>
<feature type="chain" id="PRO_5025574046" evidence="3">
    <location>
        <begin position="23"/>
        <end position="549"/>
    </location>
</feature>
<reference evidence="5" key="1">
    <citation type="submission" date="2020-01" db="EMBL/GenBank/DDBJ databases">
        <authorList>
            <consortium name="DOE Joint Genome Institute"/>
            <person name="Haridas S."/>
            <person name="Albert R."/>
            <person name="Binder M."/>
            <person name="Bloem J."/>
            <person name="Labutti K."/>
            <person name="Salamov A."/>
            <person name="Andreopoulos B."/>
            <person name="Baker S.E."/>
            <person name="Barry K."/>
            <person name="Bills G."/>
            <person name="Bluhm B.H."/>
            <person name="Cannon C."/>
            <person name="Castanera R."/>
            <person name="Culley D.E."/>
            <person name="Daum C."/>
            <person name="Ezra D."/>
            <person name="Gonzalez J.B."/>
            <person name="Henrissat B."/>
            <person name="Kuo A."/>
            <person name="Liang C."/>
            <person name="Lipzen A."/>
            <person name="Lutzoni F."/>
            <person name="Magnuson J."/>
            <person name="Mondo S."/>
            <person name="Nolan M."/>
            <person name="Ohm R."/>
            <person name="Pangilinan J."/>
            <person name="Park H.-J."/>
            <person name="Ramirez L."/>
            <person name="Alfaro M."/>
            <person name="Sun H."/>
            <person name="Tritt A."/>
            <person name="Yoshinaga Y."/>
            <person name="Zwiers L.-H."/>
            <person name="Turgeon B.G."/>
            <person name="Goodwin S.B."/>
            <person name="Spatafora J.W."/>
            <person name="Crous P.W."/>
            <person name="Grigoriev I.V."/>
        </authorList>
    </citation>
    <scope>NUCLEOTIDE SEQUENCE</scope>
    <source>
        <strain evidence="5">P77</strain>
    </source>
</reference>
<feature type="compositionally biased region" description="Basic and acidic residues" evidence="1">
    <location>
        <begin position="511"/>
        <end position="523"/>
    </location>
</feature>
<dbReference type="Proteomes" id="UP000800040">
    <property type="component" value="Unassembled WGS sequence"/>
</dbReference>